<dbReference type="Pfam" id="PF25797">
    <property type="entry name" value="PDF2_C"/>
    <property type="match status" value="1"/>
</dbReference>
<comment type="subcellular location">
    <subcellularLocation>
        <location evidence="1 9 10">Nucleus</location>
    </subcellularLocation>
</comment>
<evidence type="ECO:0000256" key="1">
    <source>
        <dbReference type="ARBA" id="ARBA00004123"/>
    </source>
</evidence>
<evidence type="ECO:0000313" key="16">
    <source>
        <dbReference type="Proteomes" id="UP000002051"/>
    </source>
</evidence>
<evidence type="ECO:0000256" key="11">
    <source>
        <dbReference type="SAM" id="MobiDB-lite"/>
    </source>
</evidence>
<dbReference type="InterPro" id="IPR002913">
    <property type="entry name" value="START_lipid-bd_dom"/>
</dbReference>
<evidence type="ECO:0000256" key="9">
    <source>
        <dbReference type="PROSITE-ProRule" id="PRU00108"/>
    </source>
</evidence>
<dbReference type="AlphaFoldDB" id="A0A072TYN2"/>
<dbReference type="Gene3D" id="1.10.10.60">
    <property type="entry name" value="Homeodomain-like"/>
    <property type="match status" value="1"/>
</dbReference>
<comment type="similarity">
    <text evidence="2">Belongs to the HD-ZIP homeobox family. Class IV subfamily.</text>
</comment>
<dbReference type="PANTHER" id="PTHR45654:SF1">
    <property type="entry name" value="HOMEOBOX-LEUCINE ZIPPER PROTEIN HDG11"/>
    <property type="match status" value="1"/>
</dbReference>
<dbReference type="Proteomes" id="UP000002051">
    <property type="component" value="Unassembled WGS sequence"/>
</dbReference>
<dbReference type="EnsemblPlants" id="KEH21953">
    <property type="protein sequence ID" value="KEH21953"/>
    <property type="gene ID" value="MTR_7g427710"/>
</dbReference>
<feature type="domain" description="START" evidence="13">
    <location>
        <begin position="153"/>
        <end position="395"/>
    </location>
</feature>
<protein>
    <submittedName>
        <fullName evidence="14">Homeobox leucine zipper protein</fullName>
    </submittedName>
</protein>
<dbReference type="SMART" id="SM00234">
    <property type="entry name" value="START"/>
    <property type="match status" value="1"/>
</dbReference>
<keyword evidence="5 9" id="KW-0238">DNA-binding</keyword>
<gene>
    <name evidence="14" type="ordered locus">MTR_7g427710</name>
</gene>
<evidence type="ECO:0000259" key="13">
    <source>
        <dbReference type="PROSITE" id="PS50848"/>
    </source>
</evidence>
<dbReference type="CDD" id="cd08875">
    <property type="entry name" value="START_ArGLABRA2_like"/>
    <property type="match status" value="1"/>
</dbReference>
<evidence type="ECO:0000259" key="12">
    <source>
        <dbReference type="PROSITE" id="PS50071"/>
    </source>
</evidence>
<evidence type="ECO:0000256" key="7">
    <source>
        <dbReference type="ARBA" id="ARBA00023163"/>
    </source>
</evidence>
<feature type="domain" description="Homeobox" evidence="12">
    <location>
        <begin position="14"/>
        <end position="74"/>
    </location>
</feature>
<dbReference type="InterPro" id="IPR009057">
    <property type="entry name" value="Homeodomain-like_sf"/>
</dbReference>
<keyword evidence="3" id="KW-0805">Transcription regulation</keyword>
<dbReference type="GO" id="GO:0008289">
    <property type="term" value="F:lipid binding"/>
    <property type="evidence" value="ECO:0007669"/>
    <property type="project" value="InterPro"/>
</dbReference>
<dbReference type="PaxDb" id="3880-AES78330"/>
<keyword evidence="4" id="KW-0175">Coiled coil</keyword>
<dbReference type="SUPFAM" id="SSF55961">
    <property type="entry name" value="Bet v1-like"/>
    <property type="match status" value="2"/>
</dbReference>
<dbReference type="Pfam" id="PF01852">
    <property type="entry name" value="START"/>
    <property type="match status" value="1"/>
</dbReference>
<evidence type="ECO:0000256" key="4">
    <source>
        <dbReference type="ARBA" id="ARBA00023054"/>
    </source>
</evidence>
<dbReference type="PANTHER" id="PTHR45654">
    <property type="entry name" value="HOMEOBOX-LEUCINE ZIPPER PROTEIN MERISTEM L1"/>
    <property type="match status" value="1"/>
</dbReference>
<name>A0A072TYN2_MEDTR</name>
<evidence type="ECO:0000313" key="15">
    <source>
        <dbReference type="EnsemblPlants" id="KEH21953"/>
    </source>
</evidence>
<dbReference type="InterPro" id="IPR001356">
    <property type="entry name" value="HD"/>
</dbReference>
<dbReference type="GO" id="GO:0030154">
    <property type="term" value="P:cell differentiation"/>
    <property type="evidence" value="ECO:0007669"/>
    <property type="project" value="UniProtKB-ARBA"/>
</dbReference>
<keyword evidence="7" id="KW-0804">Transcription</keyword>
<feature type="region of interest" description="Disordered" evidence="11">
    <location>
        <begin position="572"/>
        <end position="592"/>
    </location>
</feature>
<evidence type="ECO:0000256" key="6">
    <source>
        <dbReference type="ARBA" id="ARBA00023155"/>
    </source>
</evidence>
<dbReference type="STRING" id="3880.A0A072TYN2"/>
<accession>A0A072TYN2</accession>
<dbReference type="Pfam" id="PF00046">
    <property type="entry name" value="Homeodomain"/>
    <property type="match status" value="1"/>
</dbReference>
<dbReference type="GO" id="GO:0005634">
    <property type="term" value="C:nucleus"/>
    <property type="evidence" value="ECO:0007669"/>
    <property type="project" value="UniProtKB-SubCell"/>
</dbReference>
<keyword evidence="8 9" id="KW-0539">Nucleus</keyword>
<dbReference type="PROSITE" id="PS50071">
    <property type="entry name" value="HOMEOBOX_2"/>
    <property type="match status" value="1"/>
</dbReference>
<dbReference type="Gene3D" id="3.30.530.20">
    <property type="match status" value="1"/>
</dbReference>
<evidence type="ECO:0000256" key="2">
    <source>
        <dbReference type="ARBA" id="ARBA00006789"/>
    </source>
</evidence>
<sequence>MEHHSEGSVSSDTHKRKKCCNRHTSNQIQRLEAVFKTCSYPDEKQRLQLGRELAMDPTKIKFWFQNRRTQLKTQNERDDNCTLIQENDKIRSQNKAMREALQNVICSTCDGQKLRIENARLKEELVRVSSIAAGYTGSSSTLPNVPYQPAGLSHKEKSLMFDIATNAMQELIFLMETNEPLWMKSNNNGRDTLNLETYETMFPRTNNQLKNPNIRIEASRKSGDVIMNALTLVEMFMDPIDFVEQHKWMELFPTIVTIAKTIEVISSRTKDGLDGSLQLMYEELQVLSPLVPIREFYFLRYCKQFEEGWAIVDVSYEFPHNKHFASKFRGHRLPSGCFIQNMPNGKSKVTWIEHVEVEDRNPVHMLYRNVIYSGVAFGAEKWLTTLQIMCERIASYLMDSGHSTVIPSPDGKRTMMKLTQRMVTNFCESINGSASHRWTTLSTLNEITVRKSQPNGEVLSASTIIWLPLPPQTVFNFLNDERKRSQSNVLSNGNDVQEVVHIANVSRPGNCISVFNGFSTGNNNMLILQESCVDSSGSLVVSCPVDSSIMSEVDPSYIQLLPSGFIITSDGKQNDNNIQGGNSGNDDVASTSSNTNIGGSLLTVAFQIMVNSLPSNMESVPVVNGLICKTVEQIKAALNCPM</sequence>
<dbReference type="InterPro" id="IPR042160">
    <property type="entry name" value="HD-Zip_IV"/>
</dbReference>
<reference evidence="15" key="3">
    <citation type="submission" date="2015-04" db="UniProtKB">
        <authorList>
            <consortium name="EnsemblPlants"/>
        </authorList>
    </citation>
    <scope>IDENTIFICATION</scope>
    <source>
        <strain evidence="15">cv. Jemalong A17</strain>
    </source>
</reference>
<keyword evidence="6 9" id="KW-0371">Homeobox</keyword>
<evidence type="ECO:0000256" key="5">
    <source>
        <dbReference type="ARBA" id="ARBA00023125"/>
    </source>
</evidence>
<dbReference type="EMBL" id="CM001223">
    <property type="protein sequence ID" value="KEH21953.1"/>
    <property type="molecule type" value="Genomic_DNA"/>
</dbReference>
<dbReference type="InterPro" id="IPR023393">
    <property type="entry name" value="START-like_dom_sf"/>
</dbReference>
<dbReference type="SUPFAM" id="SSF46689">
    <property type="entry name" value="Homeodomain-like"/>
    <property type="match status" value="1"/>
</dbReference>
<organism evidence="14 16">
    <name type="scientific">Medicago truncatula</name>
    <name type="common">Barrel medic</name>
    <name type="synonym">Medicago tribuloides</name>
    <dbReference type="NCBI Taxonomy" id="3880"/>
    <lineage>
        <taxon>Eukaryota</taxon>
        <taxon>Viridiplantae</taxon>
        <taxon>Streptophyta</taxon>
        <taxon>Embryophyta</taxon>
        <taxon>Tracheophyta</taxon>
        <taxon>Spermatophyta</taxon>
        <taxon>Magnoliopsida</taxon>
        <taxon>eudicotyledons</taxon>
        <taxon>Gunneridae</taxon>
        <taxon>Pentapetalae</taxon>
        <taxon>rosids</taxon>
        <taxon>fabids</taxon>
        <taxon>Fabales</taxon>
        <taxon>Fabaceae</taxon>
        <taxon>Papilionoideae</taxon>
        <taxon>50 kb inversion clade</taxon>
        <taxon>NPAAA clade</taxon>
        <taxon>Hologalegina</taxon>
        <taxon>IRL clade</taxon>
        <taxon>Trifolieae</taxon>
        <taxon>Medicago</taxon>
    </lineage>
</organism>
<reference evidence="14 16" key="1">
    <citation type="journal article" date="2011" name="Nature">
        <title>The Medicago genome provides insight into the evolution of rhizobial symbioses.</title>
        <authorList>
            <person name="Young N.D."/>
            <person name="Debelle F."/>
            <person name="Oldroyd G.E."/>
            <person name="Geurts R."/>
            <person name="Cannon S.B."/>
            <person name="Udvardi M.K."/>
            <person name="Benedito V.A."/>
            <person name="Mayer K.F."/>
            <person name="Gouzy J."/>
            <person name="Schoof H."/>
            <person name="Van de Peer Y."/>
            <person name="Proost S."/>
            <person name="Cook D.R."/>
            <person name="Meyers B.C."/>
            <person name="Spannagl M."/>
            <person name="Cheung F."/>
            <person name="De Mita S."/>
            <person name="Krishnakumar V."/>
            <person name="Gundlach H."/>
            <person name="Zhou S."/>
            <person name="Mudge J."/>
            <person name="Bharti A.K."/>
            <person name="Murray J.D."/>
            <person name="Naoumkina M.A."/>
            <person name="Rosen B."/>
            <person name="Silverstein K.A."/>
            <person name="Tang H."/>
            <person name="Rombauts S."/>
            <person name="Zhao P.X."/>
            <person name="Zhou P."/>
            <person name="Barbe V."/>
            <person name="Bardou P."/>
            <person name="Bechner M."/>
            <person name="Bellec A."/>
            <person name="Berger A."/>
            <person name="Berges H."/>
            <person name="Bidwell S."/>
            <person name="Bisseling T."/>
            <person name="Choisne N."/>
            <person name="Couloux A."/>
            <person name="Denny R."/>
            <person name="Deshpande S."/>
            <person name="Dai X."/>
            <person name="Doyle J.J."/>
            <person name="Dudez A.M."/>
            <person name="Farmer A.D."/>
            <person name="Fouteau S."/>
            <person name="Franken C."/>
            <person name="Gibelin C."/>
            <person name="Gish J."/>
            <person name="Goldstein S."/>
            <person name="Gonzalez A.J."/>
            <person name="Green P.J."/>
            <person name="Hallab A."/>
            <person name="Hartog M."/>
            <person name="Hua A."/>
            <person name="Humphray S.J."/>
            <person name="Jeong D.H."/>
            <person name="Jing Y."/>
            <person name="Jocker A."/>
            <person name="Kenton S.M."/>
            <person name="Kim D.J."/>
            <person name="Klee K."/>
            <person name="Lai H."/>
            <person name="Lang C."/>
            <person name="Lin S."/>
            <person name="Macmil S.L."/>
            <person name="Magdelenat G."/>
            <person name="Matthews L."/>
            <person name="McCorrison J."/>
            <person name="Monaghan E.L."/>
            <person name="Mun J.H."/>
            <person name="Najar F.Z."/>
            <person name="Nicholson C."/>
            <person name="Noirot C."/>
            <person name="O'Bleness M."/>
            <person name="Paule C.R."/>
            <person name="Poulain J."/>
            <person name="Prion F."/>
            <person name="Qin B."/>
            <person name="Qu C."/>
            <person name="Retzel E.F."/>
            <person name="Riddle C."/>
            <person name="Sallet E."/>
            <person name="Samain S."/>
            <person name="Samson N."/>
            <person name="Sanders I."/>
            <person name="Saurat O."/>
            <person name="Scarpelli C."/>
            <person name="Schiex T."/>
            <person name="Segurens B."/>
            <person name="Severin A.J."/>
            <person name="Sherrier D.J."/>
            <person name="Shi R."/>
            <person name="Sims S."/>
            <person name="Singer S.R."/>
            <person name="Sinharoy S."/>
            <person name="Sterck L."/>
            <person name="Viollet A."/>
            <person name="Wang B.B."/>
            <person name="Wang K."/>
            <person name="Wang M."/>
            <person name="Wang X."/>
            <person name="Warfsmann J."/>
            <person name="Weissenbach J."/>
            <person name="White D.D."/>
            <person name="White J.D."/>
            <person name="Wiley G.B."/>
            <person name="Wincker P."/>
            <person name="Xing Y."/>
            <person name="Yang L."/>
            <person name="Yao Z."/>
            <person name="Ying F."/>
            <person name="Zhai J."/>
            <person name="Zhou L."/>
            <person name="Zuber A."/>
            <person name="Denarie J."/>
            <person name="Dixon R.A."/>
            <person name="May G.D."/>
            <person name="Schwartz D.C."/>
            <person name="Rogers J."/>
            <person name="Quetier F."/>
            <person name="Town C.D."/>
            <person name="Roe B.A."/>
        </authorList>
    </citation>
    <scope>NUCLEOTIDE SEQUENCE [LARGE SCALE GENOMIC DNA]</scope>
    <source>
        <strain evidence="14">A17</strain>
        <strain evidence="15 16">cv. Jemalong A17</strain>
    </source>
</reference>
<evidence type="ECO:0000256" key="8">
    <source>
        <dbReference type="ARBA" id="ARBA00023242"/>
    </source>
</evidence>
<dbReference type="PROSITE" id="PS50848">
    <property type="entry name" value="START"/>
    <property type="match status" value="1"/>
</dbReference>
<dbReference type="HOGENOM" id="CLU_015002_2_1_1"/>
<dbReference type="SMART" id="SM00389">
    <property type="entry name" value="HOX"/>
    <property type="match status" value="1"/>
</dbReference>
<dbReference type="FunFam" id="1.10.10.60:FF:000229">
    <property type="entry name" value="Homeobox-leucine zipper protein HDG1"/>
    <property type="match status" value="1"/>
</dbReference>
<dbReference type="InterPro" id="IPR057993">
    <property type="entry name" value="HD-Zip_IV_C"/>
</dbReference>
<feature type="DNA-binding region" description="Homeobox" evidence="9">
    <location>
        <begin position="16"/>
        <end position="75"/>
    </location>
</feature>
<keyword evidence="16" id="KW-1185">Reference proteome</keyword>
<dbReference type="GO" id="GO:0003677">
    <property type="term" value="F:DNA binding"/>
    <property type="evidence" value="ECO:0007669"/>
    <property type="project" value="UniProtKB-UniRule"/>
</dbReference>
<evidence type="ECO:0000256" key="10">
    <source>
        <dbReference type="RuleBase" id="RU000682"/>
    </source>
</evidence>
<dbReference type="CDD" id="cd00086">
    <property type="entry name" value="homeodomain"/>
    <property type="match status" value="1"/>
</dbReference>
<reference evidence="14 16" key="2">
    <citation type="journal article" date="2014" name="BMC Genomics">
        <title>An improved genome release (version Mt4.0) for the model legume Medicago truncatula.</title>
        <authorList>
            <person name="Tang H."/>
            <person name="Krishnakumar V."/>
            <person name="Bidwell S."/>
            <person name="Rosen B."/>
            <person name="Chan A."/>
            <person name="Zhou S."/>
            <person name="Gentzbittel L."/>
            <person name="Childs K.L."/>
            <person name="Yandell M."/>
            <person name="Gundlach H."/>
            <person name="Mayer K.F."/>
            <person name="Schwartz D.C."/>
            <person name="Town C.D."/>
        </authorList>
    </citation>
    <scope>GENOME REANNOTATION</scope>
    <source>
        <strain evidence="14">A17</strain>
        <strain evidence="15 16">cv. Jemalong A17</strain>
    </source>
</reference>
<evidence type="ECO:0000313" key="14">
    <source>
        <dbReference type="EMBL" id="KEH21953.1"/>
    </source>
</evidence>
<proteinExistence type="inferred from homology"/>
<dbReference type="eggNOG" id="ENOG502QQXM">
    <property type="taxonomic scope" value="Eukaryota"/>
</dbReference>
<dbReference type="FunFam" id="3.30.530.20:FF:000026">
    <property type="entry name" value="Homeobox-leucine zipper protein GLABRA 2"/>
    <property type="match status" value="1"/>
</dbReference>
<evidence type="ECO:0000256" key="3">
    <source>
        <dbReference type="ARBA" id="ARBA00023015"/>
    </source>
</evidence>